<dbReference type="EMBL" id="FNPH01000001">
    <property type="protein sequence ID" value="SDY00778.1"/>
    <property type="molecule type" value="Genomic_DNA"/>
</dbReference>
<proteinExistence type="predicted"/>
<evidence type="ECO:0000313" key="1">
    <source>
        <dbReference type="EMBL" id="SDY00778.1"/>
    </source>
</evidence>
<dbReference type="STRING" id="405436.SAMN05444365_101356"/>
<sequence>MERDRAMLIIERHQPSPLWRLLHIVRCVHCRGRWPCPPYLEARTAVLNHDRQDVADLVRRNNREPGSC</sequence>
<evidence type="ECO:0000313" key="2">
    <source>
        <dbReference type="Proteomes" id="UP000242415"/>
    </source>
</evidence>
<dbReference type="Proteomes" id="UP000242415">
    <property type="component" value="Unassembled WGS sequence"/>
</dbReference>
<dbReference type="AlphaFoldDB" id="A0A1H3GDN9"/>
<keyword evidence="2" id="KW-1185">Reference proteome</keyword>
<name>A0A1H3GDN9_9ACTN</name>
<organism evidence="1 2">
    <name type="scientific">Micromonospora pattaloongensis</name>
    <dbReference type="NCBI Taxonomy" id="405436"/>
    <lineage>
        <taxon>Bacteria</taxon>
        <taxon>Bacillati</taxon>
        <taxon>Actinomycetota</taxon>
        <taxon>Actinomycetes</taxon>
        <taxon>Micromonosporales</taxon>
        <taxon>Micromonosporaceae</taxon>
        <taxon>Micromonospora</taxon>
    </lineage>
</organism>
<protein>
    <submittedName>
        <fullName evidence="1">Uncharacterized protein</fullName>
    </submittedName>
</protein>
<reference evidence="2" key="1">
    <citation type="submission" date="2016-10" db="EMBL/GenBank/DDBJ databases">
        <authorList>
            <person name="Varghese N."/>
            <person name="Submissions S."/>
        </authorList>
    </citation>
    <scope>NUCLEOTIDE SEQUENCE [LARGE SCALE GENOMIC DNA]</scope>
    <source>
        <strain evidence="2">DSM 45245</strain>
    </source>
</reference>
<gene>
    <name evidence="1" type="ORF">SAMN05444365_101356</name>
</gene>
<accession>A0A1H3GDN9</accession>